<dbReference type="SUPFAM" id="SSF56112">
    <property type="entry name" value="Protein kinase-like (PK-like)"/>
    <property type="match status" value="1"/>
</dbReference>
<proteinExistence type="predicted"/>
<evidence type="ECO:0000256" key="1">
    <source>
        <dbReference type="SAM" id="Phobius"/>
    </source>
</evidence>
<keyword evidence="5" id="KW-0496">Mitochondrion</keyword>
<evidence type="ECO:0000259" key="3">
    <source>
        <dbReference type="PROSITE" id="PS50011"/>
    </source>
</evidence>
<dbReference type="EMBL" id="CDSF01000035">
    <property type="protein sequence ID" value="CEO95690.1"/>
    <property type="molecule type" value="Genomic_DNA"/>
</dbReference>
<protein>
    <recommendedName>
        <fullName evidence="3">Protein kinase domain-containing protein</fullName>
    </recommendedName>
</protein>
<dbReference type="Gene3D" id="1.10.510.10">
    <property type="entry name" value="Transferase(Phosphotransferase) domain 1"/>
    <property type="match status" value="1"/>
</dbReference>
<gene>
    <name evidence="4" type="ORF">PBRA_004403</name>
    <name evidence="5" type="ORF">PLBR_LOCUS7156</name>
</gene>
<dbReference type="InterPro" id="IPR000719">
    <property type="entry name" value="Prot_kinase_dom"/>
</dbReference>
<dbReference type="GO" id="GO:0005524">
    <property type="term" value="F:ATP binding"/>
    <property type="evidence" value="ECO:0007669"/>
    <property type="project" value="InterPro"/>
</dbReference>
<dbReference type="GO" id="GO:0004672">
    <property type="term" value="F:protein kinase activity"/>
    <property type="evidence" value="ECO:0007669"/>
    <property type="project" value="InterPro"/>
</dbReference>
<keyword evidence="2" id="KW-0732">Signal</keyword>
<geneLocation type="mitochondrion" evidence="5"/>
<keyword evidence="1" id="KW-0812">Transmembrane</keyword>
<evidence type="ECO:0000313" key="7">
    <source>
        <dbReference type="Proteomes" id="UP000290189"/>
    </source>
</evidence>
<dbReference type="EMBL" id="OVEO01000013">
    <property type="protein sequence ID" value="SPQ99941.1"/>
    <property type="molecule type" value="Genomic_DNA"/>
</dbReference>
<feature type="signal peptide" evidence="2">
    <location>
        <begin position="1"/>
        <end position="21"/>
    </location>
</feature>
<feature type="transmembrane region" description="Helical" evidence="1">
    <location>
        <begin position="320"/>
        <end position="343"/>
    </location>
</feature>
<keyword evidence="1" id="KW-0472">Membrane</keyword>
<evidence type="ECO:0000313" key="5">
    <source>
        <dbReference type="EMBL" id="SPQ99941.1"/>
    </source>
</evidence>
<reference evidence="4 6" key="1">
    <citation type="submission" date="2015-02" db="EMBL/GenBank/DDBJ databases">
        <authorList>
            <person name="Chooi Y.-H."/>
        </authorList>
    </citation>
    <scope>NUCLEOTIDE SEQUENCE [LARGE SCALE GENOMIC DNA]</scope>
    <source>
        <strain evidence="4">E3</strain>
    </source>
</reference>
<evidence type="ECO:0000313" key="6">
    <source>
        <dbReference type="Proteomes" id="UP000039324"/>
    </source>
</evidence>
<organism evidence="4 6">
    <name type="scientific">Plasmodiophora brassicae</name>
    <name type="common">Clubroot disease agent</name>
    <dbReference type="NCBI Taxonomy" id="37360"/>
    <lineage>
        <taxon>Eukaryota</taxon>
        <taxon>Sar</taxon>
        <taxon>Rhizaria</taxon>
        <taxon>Endomyxa</taxon>
        <taxon>Phytomyxea</taxon>
        <taxon>Plasmodiophorida</taxon>
        <taxon>Plasmodiophoridae</taxon>
        <taxon>Plasmodiophora</taxon>
    </lineage>
</organism>
<reference evidence="5 7" key="2">
    <citation type="submission" date="2018-03" db="EMBL/GenBank/DDBJ databases">
        <authorList>
            <person name="Fogelqvist J."/>
        </authorList>
    </citation>
    <scope>NUCLEOTIDE SEQUENCE [LARGE SCALE GENOMIC DNA]</scope>
</reference>
<dbReference type="Proteomes" id="UP000290189">
    <property type="component" value="Unassembled WGS sequence"/>
</dbReference>
<name>A0A0G4IKS3_PLABS</name>
<accession>A0A0G4IKS3</accession>
<evidence type="ECO:0000256" key="2">
    <source>
        <dbReference type="SAM" id="SignalP"/>
    </source>
</evidence>
<dbReference type="SMART" id="SM00220">
    <property type="entry name" value="S_TKc"/>
    <property type="match status" value="1"/>
</dbReference>
<dbReference type="AlphaFoldDB" id="A0A0G4IKS3"/>
<evidence type="ECO:0000313" key="4">
    <source>
        <dbReference type="EMBL" id="CEO95690.1"/>
    </source>
</evidence>
<feature type="domain" description="Protein kinase" evidence="3">
    <location>
        <begin position="54"/>
        <end position="363"/>
    </location>
</feature>
<keyword evidence="1" id="KW-1133">Transmembrane helix</keyword>
<dbReference type="Proteomes" id="UP000039324">
    <property type="component" value="Unassembled WGS sequence"/>
</dbReference>
<feature type="chain" id="PRO_5033223280" description="Protein kinase domain-containing protein" evidence="2">
    <location>
        <begin position="22"/>
        <end position="363"/>
    </location>
</feature>
<keyword evidence="6" id="KW-1185">Reference proteome</keyword>
<dbReference type="PROSITE" id="PS50011">
    <property type="entry name" value="PROTEIN_KINASE_DOM"/>
    <property type="match status" value="1"/>
</dbReference>
<dbReference type="InterPro" id="IPR011009">
    <property type="entry name" value="Kinase-like_dom_sf"/>
</dbReference>
<sequence>MQGGHWARLALVVVLAVCVSGVDNDAKSKAMRAFSHALLTAESLRRCIAEKVGVRFDSLLEKGDSSVVFKAFRGDAPLAVKMVPLKGMLLSTDTSEYFHEVAVLKDMADVPYAVHLSGSPDIIKPSMCSGAPMSIGVIPLELYEGGDLRSYLHTTEMKRGSNLALWIAGNMARVVKEINSRGWQHNNLKLDNFLLDDKATLSRVVASSFRKASREESYDNEGPDLLSLARWFHLLMYSPGFALDMEKVLGRSLNAIVLRCVTEPMIDGVLCEDVARHTFRTSEDCREDAAGLVERILHFAKARSVDLDAPTYRKPGRGSLVVIIICCCAAGFVVASVAVYFAFDAIRRRRRRRPAPTTAELLF</sequence>